<dbReference type="EMBL" id="HBJA01124067">
    <property type="protein sequence ID" value="CAE0831432.1"/>
    <property type="molecule type" value="Transcribed_RNA"/>
</dbReference>
<feature type="compositionally biased region" description="Polar residues" evidence="1">
    <location>
        <begin position="468"/>
        <end position="483"/>
    </location>
</feature>
<evidence type="ECO:0000313" key="2">
    <source>
        <dbReference type="EMBL" id="CAE0831432.1"/>
    </source>
</evidence>
<protein>
    <submittedName>
        <fullName evidence="3">Uncharacterized protein</fullName>
    </submittedName>
</protein>
<dbReference type="AlphaFoldDB" id="A0A6T2H562"/>
<proteinExistence type="predicted"/>
<accession>A0A6T2H562</accession>
<feature type="region of interest" description="Disordered" evidence="1">
    <location>
        <begin position="348"/>
        <end position="388"/>
    </location>
</feature>
<feature type="region of interest" description="Disordered" evidence="1">
    <location>
        <begin position="1"/>
        <end position="62"/>
    </location>
</feature>
<feature type="compositionally biased region" description="Polar residues" evidence="1">
    <location>
        <begin position="39"/>
        <end position="50"/>
    </location>
</feature>
<feature type="compositionally biased region" description="Low complexity" evidence="1">
    <location>
        <begin position="489"/>
        <end position="501"/>
    </location>
</feature>
<feature type="compositionally biased region" description="Low complexity" evidence="1">
    <location>
        <begin position="425"/>
        <end position="442"/>
    </location>
</feature>
<feature type="region of interest" description="Disordered" evidence="1">
    <location>
        <begin position="422"/>
        <end position="501"/>
    </location>
</feature>
<reference evidence="3" key="1">
    <citation type="submission" date="2021-01" db="EMBL/GenBank/DDBJ databases">
        <authorList>
            <person name="Corre E."/>
            <person name="Pelletier E."/>
            <person name="Niang G."/>
            <person name="Scheremetjew M."/>
            <person name="Finn R."/>
            <person name="Kale V."/>
            <person name="Holt S."/>
            <person name="Cochrane G."/>
            <person name="Meng A."/>
            <person name="Brown T."/>
            <person name="Cohen L."/>
        </authorList>
    </citation>
    <scope>NUCLEOTIDE SEQUENCE</scope>
    <source>
        <strain evidence="3">CCMP1594</strain>
    </source>
</reference>
<sequence>MSDLQNLLNNLQNHLAQQSQSSQGSSQSTPPVPGVPSQNTSPVPGISSPTAVPETQHESGPPMHAIQSVLAGIVPGTPSQSSMPLPNLSPATSPSSTSGSPNLNDSVAQLLQSGNNSVIGALLKGLNGDDSSNNGGRRKWPCRSCKQMGHNWPRCPQLNVVNVIVSLIMTKQEQANTESNLQRVSDTLLQLGLSPAALGVGNRKDKSDNSQTGAAAALAAALTNSLGNNQQGLSHQPAALMATAPQTAVPMPSHAPANAEGPTAVNLQALFHSLGIANTAPAPSVQSQTGVINSIANNNTCAPSVQNALLMALGVHQHAPQEHQTPPMPVHTSLAALPLAETQIQPLANPEGHNRTDDATAQAPPPKPAPQPARSNTLDAGDARSKAAEAAIQRLLSEQRKNCPPGPPDVPEFFAAPKPLAMPQAASAPGNGAGSSSHSAISVDTDAMEDDRENALPKRTRNDRTPAAQKQSSINVDETSTPASKRTLRSSSAPSSEPATPLNLARALETEMAQSAPATNTHVQALERQLEEYKKLLEDYMASGAPKPTAKRVPKNTAKKLHEAGTLDLPARQALTKSVRNPQDGASVFAIKLAPPRNSYIYIRGIVDRSEGTYVYIKVVPDIAVAGTCNDPDLEVFDKNWIFGSETFVNEAIVRLNELLAATPSGPN</sequence>
<evidence type="ECO:0000313" key="3">
    <source>
        <dbReference type="EMBL" id="CAE0831437.1"/>
    </source>
</evidence>
<feature type="compositionally biased region" description="Basic and acidic residues" evidence="1">
    <location>
        <begin position="453"/>
        <end position="464"/>
    </location>
</feature>
<feature type="compositionally biased region" description="Low complexity" evidence="1">
    <location>
        <begin position="84"/>
        <end position="104"/>
    </location>
</feature>
<feature type="region of interest" description="Disordered" evidence="1">
    <location>
        <begin position="74"/>
        <end position="107"/>
    </location>
</feature>
<name>A0A6T2H562_9EUGL</name>
<organism evidence="3">
    <name type="scientific">Eutreptiella gymnastica</name>
    <dbReference type="NCBI Taxonomy" id="73025"/>
    <lineage>
        <taxon>Eukaryota</taxon>
        <taxon>Discoba</taxon>
        <taxon>Euglenozoa</taxon>
        <taxon>Euglenida</taxon>
        <taxon>Spirocuta</taxon>
        <taxon>Euglenophyceae</taxon>
        <taxon>Eutreptiales</taxon>
        <taxon>Eutreptiaceae</taxon>
        <taxon>Eutreptiella</taxon>
    </lineage>
</organism>
<feature type="compositionally biased region" description="Low complexity" evidence="1">
    <location>
        <begin position="1"/>
        <end position="29"/>
    </location>
</feature>
<evidence type="ECO:0000256" key="1">
    <source>
        <dbReference type="SAM" id="MobiDB-lite"/>
    </source>
</evidence>
<dbReference type="EMBL" id="HBJA01124072">
    <property type="protein sequence ID" value="CAE0831437.1"/>
    <property type="molecule type" value="Transcribed_RNA"/>
</dbReference>
<gene>
    <name evidence="2" type="ORF">EGYM00163_LOCUS42714</name>
    <name evidence="3" type="ORF">EGYM00163_LOCUS42719</name>
</gene>